<evidence type="ECO:0000256" key="1">
    <source>
        <dbReference type="SAM" id="MobiDB-lite"/>
    </source>
</evidence>
<evidence type="ECO:0000313" key="4">
    <source>
        <dbReference type="Proteomes" id="UP001162060"/>
    </source>
</evidence>
<feature type="compositionally biased region" description="Low complexity" evidence="1">
    <location>
        <begin position="67"/>
        <end position="85"/>
    </location>
</feature>
<reference evidence="2" key="1">
    <citation type="submission" date="2024-01" db="EMBL/GenBank/DDBJ databases">
        <authorList>
            <person name="Webb A."/>
        </authorList>
    </citation>
    <scope>NUCLEOTIDE SEQUENCE</scope>
    <source>
        <strain evidence="2">Pm1</strain>
    </source>
</reference>
<accession>A0AAV1T5I1</accession>
<feature type="region of interest" description="Disordered" evidence="1">
    <location>
        <begin position="31"/>
        <end position="97"/>
    </location>
</feature>
<feature type="compositionally biased region" description="Low complexity" evidence="1">
    <location>
        <begin position="31"/>
        <end position="49"/>
    </location>
</feature>
<comment type="caution">
    <text evidence="2">The sequence shown here is derived from an EMBL/GenBank/DDBJ whole genome shotgun (WGS) entry which is preliminary data.</text>
</comment>
<dbReference type="EMBL" id="CAKLBY020000016">
    <property type="protein sequence ID" value="CAK7899029.1"/>
    <property type="molecule type" value="Genomic_DNA"/>
</dbReference>
<gene>
    <name evidence="2" type="ORF">PM001_LOCUS1787</name>
    <name evidence="3" type="ORF">PM001_LOCUS1788</name>
</gene>
<dbReference type="EMBL" id="CAKLBY020000016">
    <property type="protein sequence ID" value="CAK7899033.1"/>
    <property type="molecule type" value="Genomic_DNA"/>
</dbReference>
<evidence type="ECO:0000313" key="3">
    <source>
        <dbReference type="EMBL" id="CAK7899033.1"/>
    </source>
</evidence>
<sequence length="97" mass="9806">MRCAAKASEEAAACVNAAAPDYAQPLAADDASFATSATPPAAPVAAQASGESPRANDDDSQVELIYSGESEGGSNSKKTPTSPKSIGEAEYELVNRT</sequence>
<dbReference type="AlphaFoldDB" id="A0AAV1T5I1"/>
<organism evidence="2 4">
    <name type="scientific">Peronospora matthiolae</name>
    <dbReference type="NCBI Taxonomy" id="2874970"/>
    <lineage>
        <taxon>Eukaryota</taxon>
        <taxon>Sar</taxon>
        <taxon>Stramenopiles</taxon>
        <taxon>Oomycota</taxon>
        <taxon>Peronosporomycetes</taxon>
        <taxon>Peronosporales</taxon>
        <taxon>Peronosporaceae</taxon>
        <taxon>Peronospora</taxon>
    </lineage>
</organism>
<name>A0AAV1T5I1_9STRA</name>
<protein>
    <submittedName>
        <fullName evidence="2">Uncharacterized protein</fullName>
    </submittedName>
</protein>
<evidence type="ECO:0000313" key="2">
    <source>
        <dbReference type="EMBL" id="CAK7899029.1"/>
    </source>
</evidence>
<proteinExistence type="predicted"/>
<dbReference type="Proteomes" id="UP001162060">
    <property type="component" value="Unassembled WGS sequence"/>
</dbReference>